<sequence length="77" mass="8518">MGSMNNNKNDSRCVMGELVVVGVRDGDELEECEVDGAVLDGESWELDGFDGNVWVLGLEDEEIDRISDATVGRRRMI</sequence>
<accession>A0ABC8V505</accession>
<comment type="caution">
    <text evidence="1">The sequence shown here is derived from an EMBL/GenBank/DDBJ whole genome shotgun (WGS) entry which is preliminary data.</text>
</comment>
<dbReference type="EMBL" id="CAUOFW020010391">
    <property type="protein sequence ID" value="CAK9188334.1"/>
    <property type="molecule type" value="Genomic_DNA"/>
</dbReference>
<reference evidence="1 2" key="1">
    <citation type="submission" date="2024-02" db="EMBL/GenBank/DDBJ databases">
        <authorList>
            <person name="Vignale AGUSTIN F."/>
            <person name="Sosa J E."/>
            <person name="Modenutti C."/>
        </authorList>
    </citation>
    <scope>NUCLEOTIDE SEQUENCE [LARGE SCALE GENOMIC DNA]</scope>
</reference>
<organism evidence="1 2">
    <name type="scientific">Ilex paraguariensis</name>
    <name type="common">yerba mate</name>
    <dbReference type="NCBI Taxonomy" id="185542"/>
    <lineage>
        <taxon>Eukaryota</taxon>
        <taxon>Viridiplantae</taxon>
        <taxon>Streptophyta</taxon>
        <taxon>Embryophyta</taxon>
        <taxon>Tracheophyta</taxon>
        <taxon>Spermatophyta</taxon>
        <taxon>Magnoliopsida</taxon>
        <taxon>eudicotyledons</taxon>
        <taxon>Gunneridae</taxon>
        <taxon>Pentapetalae</taxon>
        <taxon>asterids</taxon>
        <taxon>campanulids</taxon>
        <taxon>Aquifoliales</taxon>
        <taxon>Aquifoliaceae</taxon>
        <taxon>Ilex</taxon>
    </lineage>
</organism>
<protein>
    <submittedName>
        <fullName evidence="1">Uncharacterized protein</fullName>
    </submittedName>
</protein>
<keyword evidence="2" id="KW-1185">Reference proteome</keyword>
<evidence type="ECO:0000313" key="2">
    <source>
        <dbReference type="Proteomes" id="UP001642360"/>
    </source>
</evidence>
<name>A0ABC8V505_9AQUA</name>
<evidence type="ECO:0000313" key="1">
    <source>
        <dbReference type="EMBL" id="CAK9188334.1"/>
    </source>
</evidence>
<dbReference type="Proteomes" id="UP001642360">
    <property type="component" value="Unassembled WGS sequence"/>
</dbReference>
<gene>
    <name evidence="1" type="ORF">ILEXP_LOCUS59002</name>
</gene>
<proteinExistence type="predicted"/>
<dbReference type="AlphaFoldDB" id="A0ABC8V505"/>